<dbReference type="EMBL" id="FIKT01000004">
    <property type="protein sequence ID" value="CYW75858.1"/>
    <property type="molecule type" value="Genomic_DNA"/>
</dbReference>
<sequence>MVSKVTLSGYILNYVITPVSDYVVNCLLEGYQQYVILADLVYLSQEFKDNLEQKDRTWKELISITNGDY</sequence>
<name>A0A0Z8R4J9_STRSU</name>
<evidence type="ECO:0000313" key="1">
    <source>
        <dbReference type="EMBL" id="CYW75858.1"/>
    </source>
</evidence>
<reference evidence="1 2" key="1">
    <citation type="submission" date="2016-02" db="EMBL/GenBank/DDBJ databases">
        <authorList>
            <consortium name="Pathogen Informatics"/>
        </authorList>
    </citation>
    <scope>NUCLEOTIDE SEQUENCE [LARGE SCALE GENOMIC DNA]</scope>
    <source>
        <strain evidence="1 2">SS1062</strain>
    </source>
</reference>
<evidence type="ECO:0000313" key="2">
    <source>
        <dbReference type="Proteomes" id="UP000071962"/>
    </source>
</evidence>
<proteinExistence type="predicted"/>
<dbReference type="Proteomes" id="UP000071962">
    <property type="component" value="Unassembled WGS sequence"/>
</dbReference>
<protein>
    <submittedName>
        <fullName evidence="1">IS4 family transposase</fullName>
    </submittedName>
</protein>
<organism evidence="1 2">
    <name type="scientific">Streptococcus suis</name>
    <dbReference type="NCBI Taxonomy" id="1307"/>
    <lineage>
        <taxon>Bacteria</taxon>
        <taxon>Bacillati</taxon>
        <taxon>Bacillota</taxon>
        <taxon>Bacilli</taxon>
        <taxon>Lactobacillales</taxon>
        <taxon>Streptococcaceae</taxon>
        <taxon>Streptococcus</taxon>
    </lineage>
</organism>
<dbReference type="AlphaFoldDB" id="A0A0Z8R4J9"/>
<gene>
    <name evidence="1" type="ORF">ERS132551_00495</name>
</gene>
<accession>A0A0Z8R4J9</accession>